<proteinExistence type="predicted"/>
<evidence type="ECO:0000313" key="1">
    <source>
        <dbReference type="EMBL" id="KAJ3506713.1"/>
    </source>
</evidence>
<keyword evidence="2" id="KW-1185">Reference proteome</keyword>
<dbReference type="EMBL" id="JANKHO010000735">
    <property type="protein sequence ID" value="KAJ3506713.1"/>
    <property type="molecule type" value="Genomic_DNA"/>
</dbReference>
<organism evidence="1 2">
    <name type="scientific">Agrocybe chaxingu</name>
    <dbReference type="NCBI Taxonomy" id="84603"/>
    <lineage>
        <taxon>Eukaryota</taxon>
        <taxon>Fungi</taxon>
        <taxon>Dikarya</taxon>
        <taxon>Basidiomycota</taxon>
        <taxon>Agaricomycotina</taxon>
        <taxon>Agaricomycetes</taxon>
        <taxon>Agaricomycetidae</taxon>
        <taxon>Agaricales</taxon>
        <taxon>Agaricineae</taxon>
        <taxon>Strophariaceae</taxon>
        <taxon>Agrocybe</taxon>
    </lineage>
</organism>
<evidence type="ECO:0008006" key="3">
    <source>
        <dbReference type="Google" id="ProtNLM"/>
    </source>
</evidence>
<sequence>MSSHATLPQELYRSILENLVGDRRSLLRVLLASKALQAEGERILYRAVIDLGYKPQQFDDSTTLQQDLNTKFFASIMAPGREHVSLYVRAFSIRGGVFTRRNALFRSLLCVALKSMKNLKFLSFGSDRPSAEFLEGCTFQLEVLRWECTCIYDELALRRFLPLQRSLTHFFTENWMLFDKNPILVPTLKVLGGRCTVIRQFLPGNHIECLLWQADVIVYPIGHFAPEFNRLQALSLRGRYAGEVLEVVKGHLASLQILEFGEPPYAAELRWLPQVPRLEHLILSSWNKPTLEVGTHEDTVQHLFASNKILQYVDIHVERTAYERWQRGSIKPLEKLIDSLDVRRAWNADETWMA</sequence>
<evidence type="ECO:0000313" key="2">
    <source>
        <dbReference type="Proteomes" id="UP001148786"/>
    </source>
</evidence>
<dbReference type="OrthoDB" id="3232239at2759"/>
<name>A0A9W8JY85_9AGAR</name>
<comment type="caution">
    <text evidence="1">The sequence shown here is derived from an EMBL/GenBank/DDBJ whole genome shotgun (WGS) entry which is preliminary data.</text>
</comment>
<dbReference type="AlphaFoldDB" id="A0A9W8JY85"/>
<protein>
    <recommendedName>
        <fullName evidence="3">F-box domain-containing protein</fullName>
    </recommendedName>
</protein>
<gene>
    <name evidence="1" type="ORF">NLJ89_g6714</name>
</gene>
<reference evidence="1" key="1">
    <citation type="submission" date="2022-07" db="EMBL/GenBank/DDBJ databases">
        <title>Genome Sequence of Agrocybe chaxingu.</title>
        <authorList>
            <person name="Buettner E."/>
        </authorList>
    </citation>
    <scope>NUCLEOTIDE SEQUENCE</scope>
    <source>
        <strain evidence="1">MP-N11</strain>
    </source>
</reference>
<dbReference type="SUPFAM" id="SSF52047">
    <property type="entry name" value="RNI-like"/>
    <property type="match status" value="1"/>
</dbReference>
<dbReference type="Proteomes" id="UP001148786">
    <property type="component" value="Unassembled WGS sequence"/>
</dbReference>
<accession>A0A9W8JY85</accession>